<dbReference type="EMBL" id="CP001622">
    <property type="protein sequence ID" value="ACS56502.1"/>
    <property type="molecule type" value="Genomic_DNA"/>
</dbReference>
<dbReference type="Pfam" id="PF00005">
    <property type="entry name" value="ABC_tran"/>
    <property type="match status" value="1"/>
</dbReference>
<keyword evidence="7 9" id="KW-0472">Membrane</keyword>
<keyword evidence="6 9" id="KW-1133">Transmembrane helix</keyword>
<comment type="subcellular location">
    <subcellularLocation>
        <location evidence="1">Cell membrane</location>
        <topology evidence="1">Multi-pass membrane protein</topology>
    </subcellularLocation>
</comment>
<feature type="domain" description="ABC transporter" evidence="10">
    <location>
        <begin position="373"/>
        <end position="608"/>
    </location>
</feature>
<dbReference type="OrthoDB" id="9804259at2"/>
<dbReference type="InterPro" id="IPR039421">
    <property type="entry name" value="Type_1_exporter"/>
</dbReference>
<dbReference type="PROSITE" id="PS50929">
    <property type="entry name" value="ABC_TM1F"/>
    <property type="match status" value="1"/>
</dbReference>
<dbReference type="SMART" id="SM00382">
    <property type="entry name" value="AAA"/>
    <property type="match status" value="1"/>
</dbReference>
<evidence type="ECO:0000256" key="5">
    <source>
        <dbReference type="ARBA" id="ARBA00022840"/>
    </source>
</evidence>
<dbReference type="Gene3D" id="1.20.1560.10">
    <property type="entry name" value="ABC transporter type 1, transmembrane domain"/>
    <property type="match status" value="1"/>
</dbReference>
<comment type="function">
    <text evidence="8">Part of an ABC transporter complex. Transmembrane domains (TMD) form a pore in the inner membrane and the ATP-binding domain (NBD) is responsible for energy generation.</text>
</comment>
<dbReference type="PANTHER" id="PTHR43394:SF1">
    <property type="entry name" value="ATP-BINDING CASSETTE SUB-FAMILY B MEMBER 10, MITOCHONDRIAL"/>
    <property type="match status" value="1"/>
</dbReference>
<evidence type="ECO:0000256" key="4">
    <source>
        <dbReference type="ARBA" id="ARBA00022741"/>
    </source>
</evidence>
<dbReference type="GO" id="GO:0016887">
    <property type="term" value="F:ATP hydrolysis activity"/>
    <property type="evidence" value="ECO:0007669"/>
    <property type="project" value="InterPro"/>
</dbReference>
<dbReference type="InterPro" id="IPR036640">
    <property type="entry name" value="ABC1_TM_sf"/>
</dbReference>
<dbReference type="GO" id="GO:0005524">
    <property type="term" value="F:ATP binding"/>
    <property type="evidence" value="ECO:0007669"/>
    <property type="project" value="UniProtKB-KW"/>
</dbReference>
<dbReference type="KEGG" id="rlg:Rleg_2225"/>
<dbReference type="PANTHER" id="PTHR43394">
    <property type="entry name" value="ATP-DEPENDENT PERMEASE MDL1, MITOCHONDRIAL"/>
    <property type="match status" value="1"/>
</dbReference>
<dbReference type="InterPro" id="IPR011527">
    <property type="entry name" value="ABC1_TM_dom"/>
</dbReference>
<dbReference type="Proteomes" id="UP000002256">
    <property type="component" value="Chromosome"/>
</dbReference>
<dbReference type="Gene3D" id="3.40.50.300">
    <property type="entry name" value="P-loop containing nucleotide triphosphate hydrolases"/>
    <property type="match status" value="1"/>
</dbReference>
<keyword evidence="3 9" id="KW-0812">Transmembrane</keyword>
<name>C6AZU8_RHILS</name>
<evidence type="ECO:0000256" key="9">
    <source>
        <dbReference type="SAM" id="Phobius"/>
    </source>
</evidence>
<evidence type="ECO:0000256" key="6">
    <source>
        <dbReference type="ARBA" id="ARBA00022989"/>
    </source>
</evidence>
<dbReference type="PROSITE" id="PS00211">
    <property type="entry name" value="ABC_TRANSPORTER_1"/>
    <property type="match status" value="1"/>
</dbReference>
<proteinExistence type="inferred from homology"/>
<evidence type="ECO:0000256" key="2">
    <source>
        <dbReference type="ARBA" id="ARBA00005417"/>
    </source>
</evidence>
<evidence type="ECO:0000256" key="3">
    <source>
        <dbReference type="ARBA" id="ARBA00022692"/>
    </source>
</evidence>
<gene>
    <name evidence="12" type="ordered locus">Rleg_2225</name>
</gene>
<evidence type="ECO:0000256" key="1">
    <source>
        <dbReference type="ARBA" id="ARBA00004651"/>
    </source>
</evidence>
<dbReference type="SUPFAM" id="SSF52540">
    <property type="entry name" value="P-loop containing nucleoside triphosphate hydrolases"/>
    <property type="match status" value="1"/>
</dbReference>
<feature type="domain" description="ABC transmembrane type-1" evidence="11">
    <location>
        <begin position="56"/>
        <end position="339"/>
    </location>
</feature>
<dbReference type="Pfam" id="PF00664">
    <property type="entry name" value="ABC_membrane"/>
    <property type="match status" value="1"/>
</dbReference>
<keyword evidence="4" id="KW-0547">Nucleotide-binding</keyword>
<accession>C6AZU8</accession>
<keyword evidence="5" id="KW-0067">ATP-binding</keyword>
<evidence type="ECO:0000313" key="13">
    <source>
        <dbReference type="Proteomes" id="UP000002256"/>
    </source>
</evidence>
<comment type="similarity">
    <text evidence="2">Belongs to the ABC transporter superfamily.</text>
</comment>
<dbReference type="InterPro" id="IPR027417">
    <property type="entry name" value="P-loop_NTPase"/>
</dbReference>
<dbReference type="GO" id="GO:0015421">
    <property type="term" value="F:ABC-type oligopeptide transporter activity"/>
    <property type="evidence" value="ECO:0007669"/>
    <property type="project" value="TreeGrafter"/>
</dbReference>
<dbReference type="HOGENOM" id="CLU_000604_84_3_5"/>
<dbReference type="GO" id="GO:0005886">
    <property type="term" value="C:plasma membrane"/>
    <property type="evidence" value="ECO:0007669"/>
    <property type="project" value="UniProtKB-SubCell"/>
</dbReference>
<evidence type="ECO:0000259" key="11">
    <source>
        <dbReference type="PROSITE" id="PS50929"/>
    </source>
</evidence>
<feature type="transmembrane region" description="Helical" evidence="9">
    <location>
        <begin position="92"/>
        <end position="114"/>
    </location>
</feature>
<dbReference type="CDD" id="cd18549">
    <property type="entry name" value="ABC_6TM_YwjA_like"/>
    <property type="match status" value="1"/>
</dbReference>
<evidence type="ECO:0000256" key="7">
    <source>
        <dbReference type="ARBA" id="ARBA00023136"/>
    </source>
</evidence>
<feature type="transmembrane region" description="Helical" evidence="9">
    <location>
        <begin position="198"/>
        <end position="215"/>
    </location>
</feature>
<dbReference type="InterPro" id="IPR017871">
    <property type="entry name" value="ABC_transporter-like_CS"/>
</dbReference>
<dbReference type="AlphaFoldDB" id="C6AZU8"/>
<evidence type="ECO:0000259" key="10">
    <source>
        <dbReference type="PROSITE" id="PS50893"/>
    </source>
</evidence>
<dbReference type="InterPro" id="IPR003439">
    <property type="entry name" value="ABC_transporter-like_ATP-bd"/>
</dbReference>
<evidence type="ECO:0000313" key="12">
    <source>
        <dbReference type="EMBL" id="ACS56502.1"/>
    </source>
</evidence>
<dbReference type="SUPFAM" id="SSF90123">
    <property type="entry name" value="ABC transporter transmembrane region"/>
    <property type="match status" value="1"/>
</dbReference>
<sequence length="612" mass="67768">MNIRFSRARKSSRRHNVFPRFFRDDANAADRERRWSRMRKFLSYYRPHLPLLLADLLCAILVAGTAVALPLCANIVTSRLLALPDIPQAFAQILTMGGVMLVVLAVQIVAIFFVDYRGHVMGARIEATVRQELFEHCQKLSFSFHDRQRTGQLMSRITNDSLWLGELFHHGPEDLSIAVLKYGGAMLVLFFIDPPLAGLILLLTPVAVAYALYFNRRMNRALEASKRQIAAVNERVEDALAGIRVVQSFANEALEKERFAEQNRRFLQSRAEGYRSEAWFSVGTETFAQLVTILVIIIGGLRILAAELTVPDMLTFLLCVAVLVDPVQRLANFVRLWQEGYTGFSRAMEILEIAPDITDRPAARPMLAPRGEICFSNVAFGYEADGPRVLEQLSLTIAPGEFVALVGPSGVGKSTLCALIPRFYDVAAGAIRIDGIDIRDVTLASLRRHVGVVQQDVYLFAGTVAENLRYGRPDASDAELEAAARAANAHDFIIALPHGYDTDIGQRGVKLSGGQRQRITIARAFLKNPEILIFDEATSALDNESERAVQQALLSLANGRTTLVIAHRLSTVRHADRILVLTADGIVEQGTHDELMAQEGVYANLHSVQASI</sequence>
<organism evidence="12 13">
    <name type="scientific">Rhizobium leguminosarum bv. trifolii (strain WSM1325)</name>
    <dbReference type="NCBI Taxonomy" id="395491"/>
    <lineage>
        <taxon>Bacteria</taxon>
        <taxon>Pseudomonadati</taxon>
        <taxon>Pseudomonadota</taxon>
        <taxon>Alphaproteobacteria</taxon>
        <taxon>Hyphomicrobiales</taxon>
        <taxon>Rhizobiaceae</taxon>
        <taxon>Rhizobium/Agrobacterium group</taxon>
        <taxon>Rhizobium</taxon>
    </lineage>
</organism>
<dbReference type="PROSITE" id="PS50893">
    <property type="entry name" value="ABC_TRANSPORTER_2"/>
    <property type="match status" value="1"/>
</dbReference>
<reference evidence="12 13" key="1">
    <citation type="journal article" date="2010" name="Stand. Genomic Sci.">
        <title>Complete genome sequence of Rhizobium leguminosarum bv. trifolii strain WSM1325, an effective microsymbiont of annual Mediterranean clovers.</title>
        <authorList>
            <person name="Reeve W."/>
            <person name="O'Hara G."/>
            <person name="Chain P."/>
            <person name="Ardley J."/>
            <person name="Brau L."/>
            <person name="Nandesena K."/>
            <person name="Tiwari R."/>
            <person name="Copeland A."/>
            <person name="Nolan M."/>
            <person name="Han C."/>
            <person name="Brettin T."/>
            <person name="Land M."/>
            <person name="Ovchinikova G."/>
            <person name="Ivanova N."/>
            <person name="Mavromatis K."/>
            <person name="Markowitz V."/>
            <person name="Kyrpides N."/>
            <person name="Melino V."/>
            <person name="Denton M."/>
            <person name="Yates R."/>
            <person name="Howieson J."/>
        </authorList>
    </citation>
    <scope>NUCLEOTIDE SEQUENCE [LARGE SCALE GENOMIC DNA]</scope>
    <source>
        <strain evidence="12 13">WSM1325</strain>
    </source>
</reference>
<dbReference type="FunFam" id="3.40.50.300:FF:000218">
    <property type="entry name" value="Multidrug ABC transporter ATP-binding protein"/>
    <property type="match status" value="1"/>
</dbReference>
<evidence type="ECO:0000256" key="8">
    <source>
        <dbReference type="ARBA" id="ARBA00024725"/>
    </source>
</evidence>
<dbReference type="InterPro" id="IPR003593">
    <property type="entry name" value="AAA+_ATPase"/>
</dbReference>
<protein>
    <submittedName>
        <fullName evidence="12">ABC transporter related</fullName>
    </submittedName>
</protein>